<evidence type="ECO:0000313" key="2">
    <source>
        <dbReference type="EMBL" id="KPD03789.1"/>
    </source>
</evidence>
<name>A0A0N1KIP8_9GAMM</name>
<reference evidence="2 3" key="1">
    <citation type="submission" date="2015-07" db="EMBL/GenBank/DDBJ databases">
        <title>ATOL: Assembling a taxonomically balanced genome-scale reconstruction of the evolutionary history of the Enterobacteriaceae.</title>
        <authorList>
            <person name="Plunkett G.III."/>
            <person name="Neeno-Eckwall E.C."/>
            <person name="Glasner J.D."/>
            <person name="Perna N.T."/>
        </authorList>
    </citation>
    <scope>NUCLEOTIDE SEQUENCE [LARGE SCALE GENOMIC DNA]</scope>
    <source>
        <strain evidence="2 3">ATCC 35017</strain>
    </source>
</reference>
<dbReference type="OrthoDB" id="9794653at2"/>
<dbReference type="EMBL" id="LGAA01000007">
    <property type="protein sequence ID" value="KPD03789.1"/>
    <property type="molecule type" value="Genomic_DNA"/>
</dbReference>
<dbReference type="Proteomes" id="UP000053226">
    <property type="component" value="Unassembled WGS sequence"/>
</dbReference>
<comment type="caution">
    <text evidence="2">The sequence shown here is derived from an EMBL/GenBank/DDBJ whole genome shotgun (WGS) entry which is preliminary data.</text>
</comment>
<feature type="transmembrane region" description="Helical" evidence="1">
    <location>
        <begin position="67"/>
        <end position="86"/>
    </location>
</feature>
<accession>A0A0N1KIP8</accession>
<keyword evidence="1" id="KW-0472">Membrane</keyword>
<dbReference type="RefSeq" id="WP_134473602.1">
    <property type="nucleotide sequence ID" value="NZ_CAWMUS010000007.1"/>
</dbReference>
<protein>
    <recommendedName>
        <fullName evidence="4">Integral membrane protein</fullName>
    </recommendedName>
</protein>
<keyword evidence="1" id="KW-0812">Transmembrane</keyword>
<gene>
    <name evidence="2" type="ORF">M992_0708</name>
</gene>
<dbReference type="Pfam" id="PF03083">
    <property type="entry name" value="MtN3_slv"/>
    <property type="match status" value="1"/>
</dbReference>
<keyword evidence="1" id="KW-1133">Transmembrane helix</keyword>
<dbReference type="Gene3D" id="1.20.1280.290">
    <property type="match status" value="1"/>
</dbReference>
<dbReference type="AlphaFoldDB" id="A0A0N1KIP8"/>
<evidence type="ECO:0000313" key="3">
    <source>
        <dbReference type="Proteomes" id="UP000053226"/>
    </source>
</evidence>
<dbReference type="GO" id="GO:0016020">
    <property type="term" value="C:membrane"/>
    <property type="evidence" value="ECO:0007669"/>
    <property type="project" value="InterPro"/>
</dbReference>
<feature type="transmembrane region" description="Helical" evidence="1">
    <location>
        <begin position="42"/>
        <end position="61"/>
    </location>
</feature>
<organism evidence="2 3">
    <name type="scientific">Moellerella wisconsensis ATCC 35017</name>
    <dbReference type="NCBI Taxonomy" id="1354267"/>
    <lineage>
        <taxon>Bacteria</taxon>
        <taxon>Pseudomonadati</taxon>
        <taxon>Pseudomonadota</taxon>
        <taxon>Gammaproteobacteria</taxon>
        <taxon>Enterobacterales</taxon>
        <taxon>Morganellaceae</taxon>
        <taxon>Moellerella</taxon>
    </lineage>
</organism>
<evidence type="ECO:0008006" key="4">
    <source>
        <dbReference type="Google" id="ProtNLM"/>
    </source>
</evidence>
<evidence type="ECO:0000256" key="1">
    <source>
        <dbReference type="SAM" id="Phobius"/>
    </source>
</evidence>
<keyword evidence="3" id="KW-1185">Reference proteome</keyword>
<sequence length="87" mass="9437">MSSTNAPKYVSYIGWIATFTAFCMYVSYIPQIMDNLDGNKTNPLQPAAAAINCTLWVWYGLKVKDLPVAVANAPGVIFGIIACLTAF</sequence>
<feature type="transmembrane region" description="Helical" evidence="1">
    <location>
        <begin position="12"/>
        <end position="30"/>
    </location>
</feature>
<proteinExistence type="predicted"/>
<dbReference type="InterPro" id="IPR004316">
    <property type="entry name" value="SWEET_rpt"/>
</dbReference>